<accession>A0AAV6LRQ2</accession>
<name>A0AAV6LRQ2_9ERIC</name>
<evidence type="ECO:0008006" key="3">
    <source>
        <dbReference type="Google" id="ProtNLM"/>
    </source>
</evidence>
<gene>
    <name evidence="1" type="ORF">RHGRI_002582</name>
</gene>
<proteinExistence type="predicted"/>
<comment type="caution">
    <text evidence="1">The sequence shown here is derived from an EMBL/GenBank/DDBJ whole genome shotgun (WGS) entry which is preliminary data.</text>
</comment>
<organism evidence="1 2">
    <name type="scientific">Rhododendron griersonianum</name>
    <dbReference type="NCBI Taxonomy" id="479676"/>
    <lineage>
        <taxon>Eukaryota</taxon>
        <taxon>Viridiplantae</taxon>
        <taxon>Streptophyta</taxon>
        <taxon>Embryophyta</taxon>
        <taxon>Tracheophyta</taxon>
        <taxon>Spermatophyta</taxon>
        <taxon>Magnoliopsida</taxon>
        <taxon>eudicotyledons</taxon>
        <taxon>Gunneridae</taxon>
        <taxon>Pentapetalae</taxon>
        <taxon>asterids</taxon>
        <taxon>Ericales</taxon>
        <taxon>Ericaceae</taxon>
        <taxon>Ericoideae</taxon>
        <taxon>Rhodoreae</taxon>
        <taxon>Rhododendron</taxon>
    </lineage>
</organism>
<evidence type="ECO:0000313" key="2">
    <source>
        <dbReference type="Proteomes" id="UP000823749"/>
    </source>
</evidence>
<dbReference type="Proteomes" id="UP000823749">
    <property type="component" value="Chromosome 1"/>
</dbReference>
<keyword evidence="2" id="KW-1185">Reference proteome</keyword>
<dbReference type="EMBL" id="JACTNZ010000001">
    <property type="protein sequence ID" value="KAG5567059.1"/>
    <property type="molecule type" value="Genomic_DNA"/>
</dbReference>
<sequence>MKAKEEKKRLLLNRKSCGRSERTRVVATLRCRRRPPRESWRRCAECRSTEWLRIGRIECRKISGSISSED</sequence>
<dbReference type="AlphaFoldDB" id="A0AAV6LRQ2"/>
<evidence type="ECO:0000313" key="1">
    <source>
        <dbReference type="EMBL" id="KAG5567059.1"/>
    </source>
</evidence>
<protein>
    <recommendedName>
        <fullName evidence="3">Ribosomal protein S14</fullName>
    </recommendedName>
</protein>
<reference evidence="1" key="1">
    <citation type="submission" date="2020-08" db="EMBL/GenBank/DDBJ databases">
        <title>Plant Genome Project.</title>
        <authorList>
            <person name="Zhang R.-G."/>
        </authorList>
    </citation>
    <scope>NUCLEOTIDE SEQUENCE</scope>
    <source>
        <strain evidence="1">WSP0</strain>
        <tissue evidence="1">Leaf</tissue>
    </source>
</reference>